<dbReference type="SMART" id="SM00355">
    <property type="entry name" value="ZnF_C2H2"/>
    <property type="match status" value="2"/>
</dbReference>
<evidence type="ECO:0000256" key="3">
    <source>
        <dbReference type="PROSITE-ProRule" id="PRU00042"/>
    </source>
</evidence>
<evidence type="ECO:0000313" key="7">
    <source>
        <dbReference type="Proteomes" id="UP000019118"/>
    </source>
</evidence>
<dbReference type="KEGG" id="dpa:109537436"/>
<keyword evidence="3" id="KW-0479">Metal-binding</keyword>
<dbReference type="PANTHER" id="PTHR16516:SF4">
    <property type="entry name" value="C2H2-TYPE DOMAIN-CONTAINING PROTEIN"/>
    <property type="match status" value="1"/>
</dbReference>
<keyword evidence="2" id="KW-0539">Nucleus</keyword>
<dbReference type="Pfam" id="PF00096">
    <property type="entry name" value="zf-C2H2"/>
    <property type="match status" value="2"/>
</dbReference>
<dbReference type="PROSITE" id="PS50157">
    <property type="entry name" value="ZINC_FINGER_C2H2_2"/>
    <property type="match status" value="2"/>
</dbReference>
<dbReference type="GO" id="GO:0005634">
    <property type="term" value="C:nucleus"/>
    <property type="evidence" value="ECO:0007669"/>
    <property type="project" value="UniProtKB-SubCell"/>
</dbReference>
<dbReference type="SUPFAM" id="SSF57667">
    <property type="entry name" value="beta-beta-alpha zinc fingers"/>
    <property type="match status" value="1"/>
</dbReference>
<dbReference type="GeneID" id="109537436"/>
<organism evidence="6 7">
    <name type="scientific">Dendroctonus ponderosae</name>
    <name type="common">Mountain pine beetle</name>
    <dbReference type="NCBI Taxonomy" id="77166"/>
    <lineage>
        <taxon>Eukaryota</taxon>
        <taxon>Metazoa</taxon>
        <taxon>Ecdysozoa</taxon>
        <taxon>Arthropoda</taxon>
        <taxon>Hexapoda</taxon>
        <taxon>Insecta</taxon>
        <taxon>Pterygota</taxon>
        <taxon>Neoptera</taxon>
        <taxon>Endopterygota</taxon>
        <taxon>Coleoptera</taxon>
        <taxon>Polyphaga</taxon>
        <taxon>Cucujiformia</taxon>
        <taxon>Curculionidae</taxon>
        <taxon>Scolytinae</taxon>
        <taxon>Dendroctonus</taxon>
    </lineage>
</organism>
<dbReference type="Proteomes" id="UP000019118">
    <property type="component" value="Unassembled WGS sequence"/>
</dbReference>
<dbReference type="InterPro" id="IPR036236">
    <property type="entry name" value="Znf_C2H2_sf"/>
</dbReference>
<feature type="compositionally biased region" description="Polar residues" evidence="4">
    <location>
        <begin position="167"/>
        <end position="184"/>
    </location>
</feature>
<accession>A0AAR5PG61</accession>
<dbReference type="AlphaFoldDB" id="A0AAR5PG61"/>
<keyword evidence="7" id="KW-1185">Reference proteome</keyword>
<keyword evidence="3" id="KW-0863">Zinc-finger</keyword>
<feature type="region of interest" description="Disordered" evidence="4">
    <location>
        <begin position="368"/>
        <end position="389"/>
    </location>
</feature>
<protein>
    <recommendedName>
        <fullName evidence="5">C2H2-type domain-containing protein</fullName>
    </recommendedName>
</protein>
<proteinExistence type="predicted"/>
<evidence type="ECO:0000256" key="2">
    <source>
        <dbReference type="ARBA" id="ARBA00023242"/>
    </source>
</evidence>
<dbReference type="GO" id="GO:0006355">
    <property type="term" value="P:regulation of DNA-templated transcription"/>
    <property type="evidence" value="ECO:0007669"/>
    <property type="project" value="TreeGrafter"/>
</dbReference>
<dbReference type="EnsemblMetazoa" id="XM_019904172.1">
    <property type="protein sequence ID" value="XP_019759731.1"/>
    <property type="gene ID" value="LOC109537436"/>
</dbReference>
<keyword evidence="3" id="KW-0862">Zinc</keyword>
<comment type="subcellular location">
    <subcellularLocation>
        <location evidence="1">Nucleus</location>
    </subcellularLocation>
</comment>
<evidence type="ECO:0000259" key="5">
    <source>
        <dbReference type="PROSITE" id="PS50157"/>
    </source>
</evidence>
<sequence>MVFRITCSLAEATARIAIVSLVRVSSLVPANMDVQCRNKGGGEVKCDEQSQVLTKSVKRPFDVAFLMLPDEKLKQKQTKLAKSASFDKDVDSCYNNNEENEDEDVEIEDSPCELKLNRQSYFTQKQQIFDDPNLIKNKNYQALRKAASPVEQKSAFTKVNLNKESRVSPSLSLSPDTNYQNSLSPSPPIINRQYQNFPANMLPQNQLFKASPPLSAYHTNFLPENFQHHPAIDAHFLAKNSGELIHPNFPKMRPTMYRPEFSYNYQQFQGQELLKIASPSELKFSQEIRHPAAAILTSLLPPSLAALSLPGQNVCAKCNITFRMTSDLVYHMRSHHKNETNDMNRRRREEKLKCPVCAESFRERHHLTRHMTAHQDKDDDDKETKKDGL</sequence>
<dbReference type="PROSITE" id="PS00028">
    <property type="entry name" value="ZINC_FINGER_C2H2_1"/>
    <property type="match status" value="2"/>
</dbReference>
<feature type="compositionally biased region" description="Basic and acidic residues" evidence="4">
    <location>
        <begin position="373"/>
        <end position="389"/>
    </location>
</feature>
<name>A0AAR5PG61_DENPD</name>
<feature type="region of interest" description="Disordered" evidence="4">
    <location>
        <begin position="166"/>
        <end position="185"/>
    </location>
</feature>
<dbReference type="InterPro" id="IPR013087">
    <property type="entry name" value="Znf_C2H2_type"/>
</dbReference>
<evidence type="ECO:0000256" key="1">
    <source>
        <dbReference type="ARBA" id="ARBA00004123"/>
    </source>
</evidence>
<evidence type="ECO:0000313" key="6">
    <source>
        <dbReference type="EnsemblMetazoa" id="XP_019759731.1"/>
    </source>
</evidence>
<feature type="domain" description="C2H2-type" evidence="5">
    <location>
        <begin position="313"/>
        <end position="341"/>
    </location>
</feature>
<dbReference type="Gene3D" id="3.30.160.60">
    <property type="entry name" value="Classic Zinc Finger"/>
    <property type="match status" value="1"/>
</dbReference>
<evidence type="ECO:0000256" key="4">
    <source>
        <dbReference type="SAM" id="MobiDB-lite"/>
    </source>
</evidence>
<feature type="domain" description="C2H2-type" evidence="5">
    <location>
        <begin position="352"/>
        <end position="379"/>
    </location>
</feature>
<reference evidence="7" key="1">
    <citation type="journal article" date="2013" name="Genome Biol.">
        <title>Draft genome of the mountain pine beetle, Dendroctonus ponderosae Hopkins, a major forest pest.</title>
        <authorList>
            <person name="Keeling C.I."/>
            <person name="Yuen M.M."/>
            <person name="Liao N.Y."/>
            <person name="Docking T.R."/>
            <person name="Chan S.K."/>
            <person name="Taylor G.A."/>
            <person name="Palmquist D.L."/>
            <person name="Jackman S.D."/>
            <person name="Nguyen A."/>
            <person name="Li M."/>
            <person name="Henderson H."/>
            <person name="Janes J.K."/>
            <person name="Zhao Y."/>
            <person name="Pandoh P."/>
            <person name="Moore R."/>
            <person name="Sperling F.A."/>
            <person name="Huber D.P."/>
            <person name="Birol I."/>
            <person name="Jones S.J."/>
            <person name="Bohlmann J."/>
        </authorList>
    </citation>
    <scope>NUCLEOTIDE SEQUENCE</scope>
</reference>
<dbReference type="GO" id="GO:0008270">
    <property type="term" value="F:zinc ion binding"/>
    <property type="evidence" value="ECO:0007669"/>
    <property type="project" value="UniProtKB-KW"/>
</dbReference>
<reference evidence="6" key="2">
    <citation type="submission" date="2024-08" db="UniProtKB">
        <authorList>
            <consortium name="EnsemblMetazoa"/>
        </authorList>
    </citation>
    <scope>IDENTIFICATION</scope>
</reference>
<dbReference type="PANTHER" id="PTHR16516">
    <property type="entry name" value="AGAP007109-PA"/>
    <property type="match status" value="1"/>
</dbReference>
<dbReference type="InterPro" id="IPR052296">
    <property type="entry name" value="TR-Histone_Methyltrans"/>
</dbReference>